<sequence>MANFTGFHYDIGYYGTPFDKFLEVMTSHDPNPYAPPQTACTAAAVRTTYGSLTISGVSAICLVAFIVFTIVLLRSNGGDRKAGILFLANIPVLLGLVVSTARSTRIGVYFGIAVAAVQVAITILMLFMSIGDVSLVIGINAMIIVPPLVIAFRAWVTYQRRLSSEHAAPQTND</sequence>
<proteinExistence type="predicted"/>
<feature type="transmembrane region" description="Helical" evidence="1">
    <location>
        <begin position="82"/>
        <end position="101"/>
    </location>
</feature>
<protein>
    <submittedName>
        <fullName evidence="2">Uncharacterized protein</fullName>
    </submittedName>
</protein>
<name>A0A5C5YZ98_9BACT</name>
<comment type="caution">
    <text evidence="2">The sequence shown here is derived from an EMBL/GenBank/DDBJ whole genome shotgun (WGS) entry which is preliminary data.</text>
</comment>
<feature type="transmembrane region" description="Helical" evidence="1">
    <location>
        <begin position="135"/>
        <end position="156"/>
    </location>
</feature>
<dbReference type="OrthoDB" id="9915486at2"/>
<evidence type="ECO:0000313" key="3">
    <source>
        <dbReference type="Proteomes" id="UP000315010"/>
    </source>
</evidence>
<feature type="transmembrane region" description="Helical" evidence="1">
    <location>
        <begin position="107"/>
        <end position="128"/>
    </location>
</feature>
<feature type="transmembrane region" description="Helical" evidence="1">
    <location>
        <begin position="52"/>
        <end position="73"/>
    </location>
</feature>
<organism evidence="2 3">
    <name type="scientific">Novipirellula herctigrandis</name>
    <dbReference type="NCBI Taxonomy" id="2527986"/>
    <lineage>
        <taxon>Bacteria</taxon>
        <taxon>Pseudomonadati</taxon>
        <taxon>Planctomycetota</taxon>
        <taxon>Planctomycetia</taxon>
        <taxon>Pirellulales</taxon>
        <taxon>Pirellulaceae</taxon>
        <taxon>Novipirellula</taxon>
    </lineage>
</organism>
<dbReference type="AlphaFoldDB" id="A0A5C5YZ98"/>
<dbReference type="EMBL" id="SJPJ01000001">
    <property type="protein sequence ID" value="TWT80364.1"/>
    <property type="molecule type" value="Genomic_DNA"/>
</dbReference>
<accession>A0A5C5YZ98</accession>
<keyword evidence="1" id="KW-0472">Membrane</keyword>
<evidence type="ECO:0000256" key="1">
    <source>
        <dbReference type="SAM" id="Phobius"/>
    </source>
</evidence>
<reference evidence="2 3" key="1">
    <citation type="submission" date="2019-02" db="EMBL/GenBank/DDBJ databases">
        <title>Deep-cultivation of Planctomycetes and their phenomic and genomic characterization uncovers novel biology.</title>
        <authorList>
            <person name="Wiegand S."/>
            <person name="Jogler M."/>
            <person name="Boedeker C."/>
            <person name="Pinto D."/>
            <person name="Vollmers J."/>
            <person name="Rivas-Marin E."/>
            <person name="Kohn T."/>
            <person name="Peeters S.H."/>
            <person name="Heuer A."/>
            <person name="Rast P."/>
            <person name="Oberbeckmann S."/>
            <person name="Bunk B."/>
            <person name="Jeske O."/>
            <person name="Meyerdierks A."/>
            <person name="Storesund J.E."/>
            <person name="Kallscheuer N."/>
            <person name="Luecker S."/>
            <person name="Lage O.M."/>
            <person name="Pohl T."/>
            <person name="Merkel B.J."/>
            <person name="Hornburger P."/>
            <person name="Mueller R.-W."/>
            <person name="Bruemmer F."/>
            <person name="Labrenz M."/>
            <person name="Spormann A.M."/>
            <person name="Op Den Camp H."/>
            <person name="Overmann J."/>
            <person name="Amann R."/>
            <person name="Jetten M.S.M."/>
            <person name="Mascher T."/>
            <person name="Medema M.H."/>
            <person name="Devos D.P."/>
            <person name="Kaster A.-K."/>
            <person name="Ovreas L."/>
            <person name="Rohde M."/>
            <person name="Galperin M.Y."/>
            <person name="Jogler C."/>
        </authorList>
    </citation>
    <scope>NUCLEOTIDE SEQUENCE [LARGE SCALE GENOMIC DNA]</scope>
    <source>
        <strain evidence="2 3">CA13</strain>
    </source>
</reference>
<keyword evidence="1" id="KW-0812">Transmembrane</keyword>
<dbReference type="Proteomes" id="UP000315010">
    <property type="component" value="Unassembled WGS sequence"/>
</dbReference>
<gene>
    <name evidence="2" type="ORF">CA13_17770</name>
</gene>
<evidence type="ECO:0000313" key="2">
    <source>
        <dbReference type="EMBL" id="TWT80364.1"/>
    </source>
</evidence>
<keyword evidence="3" id="KW-1185">Reference proteome</keyword>
<keyword evidence="1" id="KW-1133">Transmembrane helix</keyword>
<dbReference type="RefSeq" id="WP_146395400.1">
    <property type="nucleotide sequence ID" value="NZ_SJPJ01000001.1"/>
</dbReference>